<reference evidence="3" key="1">
    <citation type="journal article" date="2014" name="Int. J. Syst. Evol. Microbiol.">
        <title>Complete genome of a new Firmicutes species belonging to the dominant human colonic microbiota ('Ruminococcus bicirculans') reveals two chromosomes and a selective capacity to utilize plant glucans.</title>
        <authorList>
            <consortium name="NISC Comparative Sequencing Program"/>
            <person name="Wegmann U."/>
            <person name="Louis P."/>
            <person name="Goesmann A."/>
            <person name="Henrissat B."/>
            <person name="Duncan S.H."/>
            <person name="Flint H.J."/>
        </authorList>
    </citation>
    <scope>NUCLEOTIDE SEQUENCE</scope>
    <source>
        <strain evidence="3">CGMCC 4.5581</strain>
    </source>
</reference>
<evidence type="ECO:0000313" key="7">
    <source>
        <dbReference type="Proteomes" id="UP000648663"/>
    </source>
</evidence>
<evidence type="ECO:0000256" key="1">
    <source>
        <dbReference type="SAM" id="MobiDB-lite"/>
    </source>
</evidence>
<comment type="caution">
    <text evidence="5">The sequence shown here is derived from an EMBL/GenBank/DDBJ whole genome shotgun (WGS) entry which is preliminary data.</text>
</comment>
<dbReference type="InterPro" id="IPR001584">
    <property type="entry name" value="Integrase_cat-core"/>
</dbReference>
<evidence type="ECO:0000313" key="6">
    <source>
        <dbReference type="Proteomes" id="UP000552836"/>
    </source>
</evidence>
<keyword evidence="7" id="KW-1185">Reference proteome</keyword>
<name>A0A846LX43_9ACTN</name>
<dbReference type="InterPro" id="IPR012337">
    <property type="entry name" value="RNaseH-like_sf"/>
</dbReference>
<dbReference type="InterPro" id="IPR050900">
    <property type="entry name" value="Transposase_IS3/IS150/IS904"/>
</dbReference>
<dbReference type="EMBL" id="BMMI01000012">
    <property type="protein sequence ID" value="GGL83608.1"/>
    <property type="molecule type" value="Genomic_DNA"/>
</dbReference>
<evidence type="ECO:0000313" key="4">
    <source>
        <dbReference type="EMBL" id="NIH70290.1"/>
    </source>
</evidence>
<dbReference type="Pfam" id="PF00665">
    <property type="entry name" value="rve"/>
    <property type="match status" value="1"/>
</dbReference>
<gene>
    <name evidence="4" type="ORF">FB380_004801</name>
    <name evidence="5" type="ORF">FB380_004846</name>
    <name evidence="3" type="ORF">GCM10011589_45030</name>
</gene>
<evidence type="ECO:0000313" key="5">
    <source>
        <dbReference type="EMBL" id="NIH70335.1"/>
    </source>
</evidence>
<dbReference type="EMBL" id="JAAMPA010000007">
    <property type="protein sequence ID" value="NIH70290.1"/>
    <property type="molecule type" value="Genomic_DNA"/>
</dbReference>
<feature type="region of interest" description="Disordered" evidence="1">
    <location>
        <begin position="97"/>
        <end position="150"/>
    </location>
</feature>
<proteinExistence type="predicted"/>
<evidence type="ECO:0000313" key="3">
    <source>
        <dbReference type="EMBL" id="GGL83608.1"/>
    </source>
</evidence>
<accession>A0A846LX43</accession>
<feature type="domain" description="Integrase catalytic" evidence="2">
    <location>
        <begin position="36"/>
        <end position="150"/>
    </location>
</feature>
<dbReference type="Proteomes" id="UP000552836">
    <property type="component" value="Unassembled WGS sequence"/>
</dbReference>
<dbReference type="PANTHER" id="PTHR46889">
    <property type="entry name" value="TRANSPOSASE INSF FOR INSERTION SEQUENCE IS3B-RELATED"/>
    <property type="match status" value="1"/>
</dbReference>
<dbReference type="GO" id="GO:0003676">
    <property type="term" value="F:nucleic acid binding"/>
    <property type="evidence" value="ECO:0007669"/>
    <property type="project" value="InterPro"/>
</dbReference>
<reference evidence="3" key="4">
    <citation type="submission" date="2024-05" db="EMBL/GenBank/DDBJ databases">
        <authorList>
            <person name="Sun Q."/>
            <person name="Zhou Y."/>
        </authorList>
    </citation>
    <scope>NUCLEOTIDE SEQUENCE</scope>
    <source>
        <strain evidence="3">CGMCC 4.5581</strain>
    </source>
</reference>
<dbReference type="Gene3D" id="3.30.420.10">
    <property type="entry name" value="Ribonuclease H-like superfamily/Ribonuclease H"/>
    <property type="match status" value="1"/>
</dbReference>
<dbReference type="InterPro" id="IPR036397">
    <property type="entry name" value="RNaseH_sf"/>
</dbReference>
<organism evidence="5 6">
    <name type="scientific">Modestobacter marinus</name>
    <dbReference type="NCBI Taxonomy" id="477641"/>
    <lineage>
        <taxon>Bacteria</taxon>
        <taxon>Bacillati</taxon>
        <taxon>Actinomycetota</taxon>
        <taxon>Actinomycetes</taxon>
        <taxon>Geodermatophilales</taxon>
        <taxon>Geodermatophilaceae</taxon>
        <taxon>Modestobacter</taxon>
    </lineage>
</organism>
<sequence>MRLGSIEGVHRRRRGKYGRRAVSTATAPDPVERNFTAARPNQLWVADISYLRTWEGFLYLAVVVDAFSRKVVGWAMADHLRTELVLDAVGMAITTRKPPAGTVHHSDRGTQGGFHRSSQHLDRGGLGHGDSGLEQEGQRCARGGASAVAC</sequence>
<dbReference type="EMBL" id="JAAMPA010000011">
    <property type="protein sequence ID" value="NIH70335.1"/>
    <property type="molecule type" value="Genomic_DNA"/>
</dbReference>
<evidence type="ECO:0000259" key="2">
    <source>
        <dbReference type="PROSITE" id="PS50994"/>
    </source>
</evidence>
<dbReference type="PROSITE" id="PS50994">
    <property type="entry name" value="INTEGRASE"/>
    <property type="match status" value="1"/>
</dbReference>
<dbReference type="GO" id="GO:0015074">
    <property type="term" value="P:DNA integration"/>
    <property type="evidence" value="ECO:0007669"/>
    <property type="project" value="InterPro"/>
</dbReference>
<dbReference type="SUPFAM" id="SSF53098">
    <property type="entry name" value="Ribonuclease H-like"/>
    <property type="match status" value="1"/>
</dbReference>
<reference evidence="7" key="2">
    <citation type="journal article" date="2019" name="Int. J. Syst. Evol. Microbiol.">
        <title>The Global Catalogue of Microorganisms (GCM) 10K type strain sequencing project: providing services to taxonomists for standard genome sequencing and annotation.</title>
        <authorList>
            <consortium name="The Broad Institute Genomics Platform"/>
            <consortium name="The Broad Institute Genome Sequencing Center for Infectious Disease"/>
            <person name="Wu L."/>
            <person name="Ma J."/>
        </authorList>
    </citation>
    <scope>NUCLEOTIDE SEQUENCE [LARGE SCALE GENOMIC DNA]</scope>
    <source>
        <strain evidence="7">CGMCC 4.5581</strain>
    </source>
</reference>
<reference evidence="5 6" key="3">
    <citation type="submission" date="2020-02" db="EMBL/GenBank/DDBJ databases">
        <title>Sequencing the genomes of 1000 actinobacteria strains.</title>
        <authorList>
            <person name="Klenk H.-P."/>
        </authorList>
    </citation>
    <scope>NUCLEOTIDE SEQUENCE [LARGE SCALE GENOMIC DNA]</scope>
    <source>
        <strain evidence="5 6">DSM 45201</strain>
    </source>
</reference>
<dbReference type="Proteomes" id="UP000648663">
    <property type="component" value="Unassembled WGS sequence"/>
</dbReference>
<dbReference type="AlphaFoldDB" id="A0A846LX43"/>
<dbReference type="PANTHER" id="PTHR46889:SF4">
    <property type="entry name" value="TRANSPOSASE INSO FOR INSERTION SEQUENCE ELEMENT IS911B-RELATED"/>
    <property type="match status" value="1"/>
</dbReference>
<protein>
    <submittedName>
        <fullName evidence="5">Transposase InsO family protein</fullName>
    </submittedName>
</protein>